<evidence type="ECO:0000256" key="4">
    <source>
        <dbReference type="ARBA" id="ARBA00023136"/>
    </source>
</evidence>
<evidence type="ECO:0000313" key="8">
    <source>
        <dbReference type="EMBL" id="TKR62951.1"/>
    </source>
</evidence>
<dbReference type="GO" id="GO:0006884">
    <property type="term" value="P:cell volume homeostasis"/>
    <property type="evidence" value="ECO:0007669"/>
    <property type="project" value="TreeGrafter"/>
</dbReference>
<dbReference type="GO" id="GO:0055075">
    <property type="term" value="P:potassium ion homeostasis"/>
    <property type="evidence" value="ECO:0007669"/>
    <property type="project" value="TreeGrafter"/>
</dbReference>
<dbReference type="InterPro" id="IPR004842">
    <property type="entry name" value="SLC12A_fam"/>
</dbReference>
<evidence type="ECO:0000256" key="2">
    <source>
        <dbReference type="ARBA" id="ARBA00022692"/>
    </source>
</evidence>
<dbReference type="InterPro" id="IPR018491">
    <property type="entry name" value="SLC12_C"/>
</dbReference>
<dbReference type="GO" id="GO:0055064">
    <property type="term" value="P:chloride ion homeostasis"/>
    <property type="evidence" value="ECO:0007669"/>
    <property type="project" value="TreeGrafter"/>
</dbReference>
<name>A0A4U5M2J6_STECR</name>
<organism evidence="8 9">
    <name type="scientific">Steinernema carpocapsae</name>
    <name type="common">Entomopathogenic nematode</name>
    <dbReference type="NCBI Taxonomy" id="34508"/>
    <lineage>
        <taxon>Eukaryota</taxon>
        <taxon>Metazoa</taxon>
        <taxon>Ecdysozoa</taxon>
        <taxon>Nematoda</taxon>
        <taxon>Chromadorea</taxon>
        <taxon>Rhabditida</taxon>
        <taxon>Tylenchina</taxon>
        <taxon>Panagrolaimomorpha</taxon>
        <taxon>Strongyloidoidea</taxon>
        <taxon>Steinernematidae</taxon>
        <taxon>Steinernema</taxon>
    </lineage>
</organism>
<evidence type="ECO:0000256" key="5">
    <source>
        <dbReference type="SAM" id="Phobius"/>
    </source>
</evidence>
<dbReference type="Pfam" id="PF03522">
    <property type="entry name" value="SLC12"/>
    <property type="match status" value="1"/>
</dbReference>
<dbReference type="PANTHER" id="PTHR11827:SF103">
    <property type="entry name" value="SODIUM CHLORIDE COTRANSPORTER 69, ISOFORM E"/>
    <property type="match status" value="1"/>
</dbReference>
<gene>
    <name evidence="8" type="ORF">L596_026846</name>
</gene>
<dbReference type="GO" id="GO:0008511">
    <property type="term" value="F:sodium:potassium:chloride symporter activity"/>
    <property type="evidence" value="ECO:0007669"/>
    <property type="project" value="TreeGrafter"/>
</dbReference>
<keyword evidence="3 5" id="KW-1133">Transmembrane helix</keyword>
<reference evidence="8 9" key="1">
    <citation type="journal article" date="2015" name="Genome Biol.">
        <title>Comparative genomics of Steinernema reveals deeply conserved gene regulatory networks.</title>
        <authorList>
            <person name="Dillman A.R."/>
            <person name="Macchietto M."/>
            <person name="Porter C.F."/>
            <person name="Rogers A."/>
            <person name="Williams B."/>
            <person name="Antoshechkin I."/>
            <person name="Lee M.M."/>
            <person name="Goodwin Z."/>
            <person name="Lu X."/>
            <person name="Lewis E.E."/>
            <person name="Goodrich-Blair H."/>
            <person name="Stock S.P."/>
            <person name="Adams B.J."/>
            <person name="Sternberg P.W."/>
            <person name="Mortazavi A."/>
        </authorList>
    </citation>
    <scope>NUCLEOTIDE SEQUENCE [LARGE SCALE GENOMIC DNA]</scope>
    <source>
        <strain evidence="8 9">ALL</strain>
    </source>
</reference>
<feature type="transmembrane region" description="Helical" evidence="5">
    <location>
        <begin position="12"/>
        <end position="31"/>
    </location>
</feature>
<dbReference type="Pfam" id="PF00324">
    <property type="entry name" value="AA_permease"/>
    <property type="match status" value="1"/>
</dbReference>
<accession>A0A4U5M2J6</accession>
<protein>
    <recommendedName>
        <fullName evidence="10">SLC12A transporter C-terminal domain-containing protein</fullName>
    </recommendedName>
</protein>
<comment type="caution">
    <text evidence="8">The sequence shown here is derived from an EMBL/GenBank/DDBJ whole genome shotgun (WGS) entry which is preliminary data.</text>
</comment>
<comment type="subcellular location">
    <subcellularLocation>
        <location evidence="1">Membrane</location>
        <topology evidence="1">Multi-pass membrane protein</topology>
    </subcellularLocation>
</comment>
<evidence type="ECO:0000259" key="6">
    <source>
        <dbReference type="Pfam" id="PF00324"/>
    </source>
</evidence>
<dbReference type="STRING" id="34508.A0A4U5M2J6"/>
<dbReference type="Gene3D" id="1.20.1740.10">
    <property type="entry name" value="Amino acid/polyamine transporter I"/>
    <property type="match status" value="1"/>
</dbReference>
<evidence type="ECO:0000256" key="3">
    <source>
        <dbReference type="ARBA" id="ARBA00022989"/>
    </source>
</evidence>
<keyword evidence="2 5" id="KW-0812">Transmembrane</keyword>
<feature type="transmembrane region" description="Helical" evidence="5">
    <location>
        <begin position="254"/>
        <end position="272"/>
    </location>
</feature>
<feature type="transmembrane region" description="Helical" evidence="5">
    <location>
        <begin position="101"/>
        <end position="126"/>
    </location>
</feature>
<keyword evidence="9" id="KW-1185">Reference proteome</keyword>
<dbReference type="PANTHER" id="PTHR11827">
    <property type="entry name" value="SOLUTE CARRIER FAMILY 12, CATION COTRANSPORTERS"/>
    <property type="match status" value="1"/>
</dbReference>
<sequence length="803" mass="90148">MLIAFAGPDVENSFTLFMFSLYILSYIDWLLGTLLPVTNDQFLRGVTGYDWATVKANMWPDYRNGETITSVFAVFFPGFTGMMAGSMYVGDLRDAARDVPLGVFTSVTTTCVFYTIGVIVSGATMLRDVSGLSYPEFDNSTQMWKEFACAKNFTCKYGLMNFYQVAELEGAWGPLVIAGIFGMTISSTMTNLDQGPIIFQAACKDSLFGHFKYFGKDNGPNSLPRRAYIFLSILTMVLVLIGDLNVVNDIVSNLFLATYALVNYACFDASFARSPGWRPQFPYYNMWLSLAGAGMCVAIMFVLSVWKSLVCVGIFLATMVYMQRRGPGVNWGDTSQAHAYRNALHGLSKITNHPDHVKNYRPQILLMTGNPASRPALLDFASSITKGESLLIASHVVPYPQCERIFNLVRNLEAQMTEWLKAMKVRAFYQPLANESLRKGMQNLLQISGLGKLRPNILFCGWKQDWASKGRDGIEEIDDYVGILRDAFENDLGVCILRNCKDGFDLSEALLRHKVDDVAALKDGNRTEVQSSCVPQLTVQIPGPKNTKKSEEMKKGTSSFFSDKHFFGHVFGAKSNDKKEKSDAKRSKTLLQPLEAAAGCSSEGRLSLSLQMNRFHRKVKNAIIDVWWLYDDGGLTLLLPHLLRLPKSYLEGAKLRVFTLASSQACTQADERDMVALLRKFRIEFIDVKVIQDISRRPHPTTTREFERLISTMRTTTEDCRPGLISELDLNAQALRTNRQLRTRELLQQHSHDSDLVVITLPVPRAEITSNALYMAWLDLMTRDLPPVLMVRGNQTSVITFYS</sequence>
<evidence type="ECO:0000259" key="7">
    <source>
        <dbReference type="Pfam" id="PF03522"/>
    </source>
</evidence>
<feature type="transmembrane region" description="Helical" evidence="5">
    <location>
        <begin position="284"/>
        <end position="317"/>
    </location>
</feature>
<dbReference type="OrthoDB" id="2020542at2759"/>
<reference evidence="8 9" key="2">
    <citation type="journal article" date="2019" name="G3 (Bethesda)">
        <title>Hybrid Assembly of the Genome of the Entomopathogenic Nematode Steinernema carpocapsae Identifies the X-Chromosome.</title>
        <authorList>
            <person name="Serra L."/>
            <person name="Macchietto M."/>
            <person name="Macias-Munoz A."/>
            <person name="McGill C.J."/>
            <person name="Rodriguez I.M."/>
            <person name="Rodriguez B."/>
            <person name="Murad R."/>
            <person name="Mortazavi A."/>
        </authorList>
    </citation>
    <scope>NUCLEOTIDE SEQUENCE [LARGE SCALE GENOMIC DNA]</scope>
    <source>
        <strain evidence="8 9">ALL</strain>
    </source>
</reference>
<feature type="transmembrane region" description="Helical" evidence="5">
    <location>
        <begin position="227"/>
        <end position="247"/>
    </location>
</feature>
<feature type="domain" description="Amino acid permease/ SLC12A" evidence="6">
    <location>
        <begin position="6"/>
        <end position="365"/>
    </location>
</feature>
<dbReference type="AlphaFoldDB" id="A0A4U5M2J6"/>
<feature type="domain" description="SLC12A transporter C-terminal" evidence="7">
    <location>
        <begin position="374"/>
        <end position="803"/>
    </location>
</feature>
<dbReference type="GO" id="GO:0016020">
    <property type="term" value="C:membrane"/>
    <property type="evidence" value="ECO:0007669"/>
    <property type="project" value="UniProtKB-SubCell"/>
</dbReference>
<evidence type="ECO:0000313" key="9">
    <source>
        <dbReference type="Proteomes" id="UP000298663"/>
    </source>
</evidence>
<dbReference type="GO" id="GO:0055078">
    <property type="term" value="P:sodium ion homeostasis"/>
    <property type="evidence" value="ECO:0007669"/>
    <property type="project" value="TreeGrafter"/>
</dbReference>
<evidence type="ECO:0008006" key="10">
    <source>
        <dbReference type="Google" id="ProtNLM"/>
    </source>
</evidence>
<dbReference type="EMBL" id="AZBU02000010">
    <property type="protein sequence ID" value="TKR62951.1"/>
    <property type="molecule type" value="Genomic_DNA"/>
</dbReference>
<dbReference type="Proteomes" id="UP000298663">
    <property type="component" value="Unassembled WGS sequence"/>
</dbReference>
<proteinExistence type="predicted"/>
<dbReference type="GO" id="GO:1990573">
    <property type="term" value="P:potassium ion import across plasma membrane"/>
    <property type="evidence" value="ECO:0007669"/>
    <property type="project" value="TreeGrafter"/>
</dbReference>
<feature type="transmembrane region" description="Helical" evidence="5">
    <location>
        <begin position="68"/>
        <end position="89"/>
    </location>
</feature>
<evidence type="ECO:0000256" key="1">
    <source>
        <dbReference type="ARBA" id="ARBA00004141"/>
    </source>
</evidence>
<keyword evidence="4 5" id="KW-0472">Membrane</keyword>
<dbReference type="InterPro" id="IPR004841">
    <property type="entry name" value="AA-permease/SLC12A_dom"/>
</dbReference>